<name>T1FG65_HELRO</name>
<dbReference type="InParanoid" id="T1FG65"/>
<dbReference type="HOGENOM" id="CLU_396520_0_0_1"/>
<protein>
    <recommendedName>
        <fullName evidence="5">Apple domain-containing protein</fullName>
    </recommendedName>
</protein>
<sequence>MVSVKFLFLVIFWQHCSAQSCSWMESPNTNTPGGSFMQTYNTLNACKAGCSSTNVCQNGFDWDWNVNGCFFSTSMTKRPANNVSHFDLTCTSSGTPTPAAPWSTYGCGWTQYSNTNTLGGILKNPTNLSDCQASYLASNYTYGLDWDITNSRCYFSTTSMKQTGSTGVDHYENSCVDPPNCYWIVSNDTFTQNGRPMNVGNDSTYQACQAACNSFNPCPYGFDYNPSNPVGQRCFNSTGTYRNTMAGIFHFQPSDGCVNTCNWRSTKDKNTRGGIEQSFNTIETCQSACLNSQATNYCENGFDWNSNLLKCWFSTSSTTYDAVGIYHYDCTKSSCIWSSSAGTKTLGGSPQSYTTLEACKSNCLNSPDTNYCFYGFDWDSSDTATTRCFFSTGTNYQSANRVDHYYCEPDKCTWPVMYNTKTLNGNPQAYTSLADCRIACETSTSTNNCQYGIDWDESGLTATRCWFSTSVQKSTASQVNHYDCNRPSACGWMRYQNRNTLGGRPMNVTNDDDVTQCQQFCKNYVTCSFGFDYNPDNPTGQKCFMSVDSTLYNATGISHYQLSSACYGLKKPDYFMIAQSPTTAQYPTVTQLSSVAQFQTAAQNLAVGLCTWYTKENTNTQGGLEQPLVFTLDQCQATCISSNNCLYGFDWDEKNSRGIKCWLSTMNVQREAAGVLHYFISCPLPVDCVWNKYPSTQTKGGIPIPIRPPTNDTLDNCKDYCYNNRLLCTMG</sequence>
<evidence type="ECO:0000313" key="3">
    <source>
        <dbReference type="EnsemblMetazoa" id="HelroP180695"/>
    </source>
</evidence>
<reference evidence="2 4" key="2">
    <citation type="journal article" date="2013" name="Nature">
        <title>Insights into bilaterian evolution from three spiralian genomes.</title>
        <authorList>
            <person name="Simakov O."/>
            <person name="Marletaz F."/>
            <person name="Cho S.J."/>
            <person name="Edsinger-Gonzales E."/>
            <person name="Havlak P."/>
            <person name="Hellsten U."/>
            <person name="Kuo D.H."/>
            <person name="Larsson T."/>
            <person name="Lv J."/>
            <person name="Arendt D."/>
            <person name="Savage R."/>
            <person name="Osoegawa K."/>
            <person name="de Jong P."/>
            <person name="Grimwood J."/>
            <person name="Chapman J.A."/>
            <person name="Shapiro H."/>
            <person name="Aerts A."/>
            <person name="Otillar R.P."/>
            <person name="Terry A.Y."/>
            <person name="Boore J.L."/>
            <person name="Grigoriev I.V."/>
            <person name="Lindberg D.R."/>
            <person name="Seaver E.C."/>
            <person name="Weisblat D.A."/>
            <person name="Putnam N.H."/>
            <person name="Rokhsar D.S."/>
        </authorList>
    </citation>
    <scope>NUCLEOTIDE SEQUENCE</scope>
</reference>
<evidence type="ECO:0008006" key="5">
    <source>
        <dbReference type="Google" id="ProtNLM"/>
    </source>
</evidence>
<accession>T1FG65</accession>
<reference evidence="4" key="1">
    <citation type="submission" date="2012-12" db="EMBL/GenBank/DDBJ databases">
        <authorList>
            <person name="Hellsten U."/>
            <person name="Grimwood J."/>
            <person name="Chapman J.A."/>
            <person name="Shapiro H."/>
            <person name="Aerts A."/>
            <person name="Otillar R.P."/>
            <person name="Terry A.Y."/>
            <person name="Boore J.L."/>
            <person name="Simakov O."/>
            <person name="Marletaz F."/>
            <person name="Cho S.-J."/>
            <person name="Edsinger-Gonzales E."/>
            <person name="Havlak P."/>
            <person name="Kuo D.-H."/>
            <person name="Larsson T."/>
            <person name="Lv J."/>
            <person name="Arendt D."/>
            <person name="Savage R."/>
            <person name="Osoegawa K."/>
            <person name="de Jong P."/>
            <person name="Lindberg D.R."/>
            <person name="Seaver E.C."/>
            <person name="Weisblat D.A."/>
            <person name="Putnam N.H."/>
            <person name="Grigoriev I.V."/>
            <person name="Rokhsar D.S."/>
        </authorList>
    </citation>
    <scope>NUCLEOTIDE SEQUENCE</scope>
</reference>
<feature type="chain" id="PRO_5010980601" description="Apple domain-containing protein" evidence="1">
    <location>
        <begin position="19"/>
        <end position="731"/>
    </location>
</feature>
<dbReference type="CTD" id="20207814"/>
<evidence type="ECO:0000313" key="2">
    <source>
        <dbReference type="EMBL" id="ESN93605.1"/>
    </source>
</evidence>
<evidence type="ECO:0000256" key="1">
    <source>
        <dbReference type="SAM" id="SignalP"/>
    </source>
</evidence>
<dbReference type="PROSITE" id="PS51257">
    <property type="entry name" value="PROKAR_LIPOPROTEIN"/>
    <property type="match status" value="1"/>
</dbReference>
<reference evidence="3" key="3">
    <citation type="submission" date="2015-06" db="UniProtKB">
        <authorList>
            <consortium name="EnsemblMetazoa"/>
        </authorList>
    </citation>
    <scope>IDENTIFICATION</scope>
</reference>
<dbReference type="RefSeq" id="XP_009028248.1">
    <property type="nucleotide sequence ID" value="XM_009030000.1"/>
</dbReference>
<dbReference type="Proteomes" id="UP000015101">
    <property type="component" value="Unassembled WGS sequence"/>
</dbReference>
<dbReference type="EMBL" id="KB097599">
    <property type="protein sequence ID" value="ESN93605.1"/>
    <property type="molecule type" value="Genomic_DNA"/>
</dbReference>
<dbReference type="AlphaFoldDB" id="T1FG65"/>
<feature type="signal peptide" evidence="1">
    <location>
        <begin position="1"/>
        <end position="18"/>
    </location>
</feature>
<organism evidence="3 4">
    <name type="scientific">Helobdella robusta</name>
    <name type="common">Californian leech</name>
    <dbReference type="NCBI Taxonomy" id="6412"/>
    <lineage>
        <taxon>Eukaryota</taxon>
        <taxon>Metazoa</taxon>
        <taxon>Spiralia</taxon>
        <taxon>Lophotrochozoa</taxon>
        <taxon>Annelida</taxon>
        <taxon>Clitellata</taxon>
        <taxon>Hirudinea</taxon>
        <taxon>Rhynchobdellida</taxon>
        <taxon>Glossiphoniidae</taxon>
        <taxon>Helobdella</taxon>
    </lineage>
</organism>
<dbReference type="GeneID" id="20207814"/>
<dbReference type="KEGG" id="hro:HELRODRAFT_180695"/>
<proteinExistence type="predicted"/>
<keyword evidence="1" id="KW-0732">Signal</keyword>
<dbReference type="EnsemblMetazoa" id="HelroT180695">
    <property type="protein sequence ID" value="HelroP180695"/>
    <property type="gene ID" value="HelroG180695"/>
</dbReference>
<evidence type="ECO:0000313" key="4">
    <source>
        <dbReference type="Proteomes" id="UP000015101"/>
    </source>
</evidence>
<dbReference type="Gene3D" id="3.50.4.10">
    <property type="entry name" value="Hepatocyte Growth Factor"/>
    <property type="match status" value="2"/>
</dbReference>
<dbReference type="EMBL" id="AMQM01007336">
    <property type="status" value="NOT_ANNOTATED_CDS"/>
    <property type="molecule type" value="Genomic_DNA"/>
</dbReference>
<gene>
    <name evidence="3" type="primary">20207814</name>
    <name evidence="2" type="ORF">HELRODRAFT_180695</name>
</gene>
<keyword evidence="4" id="KW-1185">Reference proteome</keyword>